<dbReference type="InterPro" id="IPR036641">
    <property type="entry name" value="HPT_dom_sf"/>
</dbReference>
<feature type="transmembrane region" description="Helical" evidence="15">
    <location>
        <begin position="140"/>
        <end position="160"/>
    </location>
</feature>
<feature type="modified residue" description="Phosphohistidine" evidence="11">
    <location>
        <position position="882"/>
    </location>
</feature>
<dbReference type="GO" id="GO:0005886">
    <property type="term" value="C:plasma membrane"/>
    <property type="evidence" value="ECO:0007669"/>
    <property type="project" value="UniProtKB-SubCell"/>
</dbReference>
<dbReference type="FunFam" id="1.10.287.130:FF:000002">
    <property type="entry name" value="Two-component osmosensing histidine kinase"/>
    <property type="match status" value="1"/>
</dbReference>
<feature type="domain" description="Response regulatory" evidence="17">
    <location>
        <begin position="536"/>
        <end position="652"/>
    </location>
</feature>
<dbReference type="EC" id="2.7.13.3" evidence="2"/>
<evidence type="ECO:0000256" key="2">
    <source>
        <dbReference type="ARBA" id="ARBA00012438"/>
    </source>
</evidence>
<keyword evidence="13" id="KW-0175">Coiled coil</keyword>
<evidence type="ECO:0000256" key="15">
    <source>
        <dbReference type="SAM" id="Phobius"/>
    </source>
</evidence>
<dbReference type="Gene3D" id="1.20.120.160">
    <property type="entry name" value="HPT domain"/>
    <property type="match status" value="1"/>
</dbReference>
<evidence type="ECO:0000256" key="10">
    <source>
        <dbReference type="ARBA" id="ARBA00068150"/>
    </source>
</evidence>
<evidence type="ECO:0000256" key="9">
    <source>
        <dbReference type="ARBA" id="ARBA00064003"/>
    </source>
</evidence>
<dbReference type="InterPro" id="IPR036097">
    <property type="entry name" value="HisK_dim/P_sf"/>
</dbReference>
<keyword evidence="5" id="KW-0547">Nucleotide-binding</keyword>
<dbReference type="CDD" id="cd00156">
    <property type="entry name" value="REC"/>
    <property type="match status" value="1"/>
</dbReference>
<evidence type="ECO:0000256" key="3">
    <source>
        <dbReference type="ARBA" id="ARBA00022553"/>
    </source>
</evidence>
<evidence type="ECO:0000256" key="5">
    <source>
        <dbReference type="ARBA" id="ARBA00022741"/>
    </source>
</evidence>
<keyword evidence="8" id="KW-0902">Two-component regulatory system</keyword>
<keyword evidence="7" id="KW-0067">ATP-binding</keyword>
<dbReference type="SMART" id="SM00387">
    <property type="entry name" value="HATPase_c"/>
    <property type="match status" value="1"/>
</dbReference>
<comment type="subunit">
    <text evidence="9">At low DSF concentrations, interacts with RpfF.</text>
</comment>
<dbReference type="CDD" id="cd00082">
    <property type="entry name" value="HisKA"/>
    <property type="match status" value="1"/>
</dbReference>
<accession>A0A4U8YSE2</accession>
<evidence type="ECO:0000256" key="12">
    <source>
        <dbReference type="PROSITE-ProRule" id="PRU00169"/>
    </source>
</evidence>
<dbReference type="PANTHER" id="PTHR45339">
    <property type="entry name" value="HYBRID SIGNAL TRANSDUCTION HISTIDINE KINASE J"/>
    <property type="match status" value="1"/>
</dbReference>
<sequence>MKVNPITLTFSGEDAQLEEAYLARDHEKYIWQVRIVLVLAAIFYILFGFMDVVQVPELLPTFLMIRFAFFLPVVVLVLCVSFTRLFARIQQPLLVAVLLTGGTGIIMMLIRAPSPVGYTYFPGLILVFMFGYGFGRLSFFWASISCWFLTGLYTAAALFFSDVPVKVVINNNFFFVTANVVGMASSYMFEYFNRKNFCISCQLENERWKARQANLELEHRVQERTAQLATINKNLRAEIEERKKVARELREIHGELELRVDARTRELVRMNDELSQAKEAADQSARVKTEFLANMSHEIRTPMNAIIGMSDLALNEEITRDQRREYLDIIRTSARSLLGIINDILDLSKIEAGKLDLEATPFDISSLVENISSMFLDQINEKGLEFIIDLGEGLPDRLVGDPLRLQQVLVNLTSNAVKFTEEGEITLRITVTRESEAEVTLMFEVADTGIGLDAGTSAVLFDAFAQADGSTTRKYGGTGLGLAICKRLVEMMGGSIKVASTPGEGSSFTFTAPMARDTSAPAASSFDMPSHLRTMQVLVAEGNVTLKGVLERMLGSFGFGVESCETGEETLSRLGGTHGIDLLIVDMNLPDTDGVALARTLAREEGRRTRVILLDAFSVGASLDGKIRYGIDRVVTKPLRPSTLFDAIMETFGEAVVSRNLSFAESSGLSGHFGGVEGATVLLVEDNRINQMVATEILTFSGIRVEIAENGLQAIERVKEKTYDAILMDMQMPQLDGMEATRIIRNELKFTRVPIIAMTAHAMEGDREACLEAGMDDYIPKPIDRERLMEVLALHMNRASGDAVHEAVSSYDPTPQKAPKASGDSGSLPVLNVEEGVERIGGSHEIYRSIVEKFVALYTDRLVEIRAMVSTGDYSRAAHEVHAIKGASSNISATFLFAMARELEFVLKTGHEAEALAGVDALEEAFLGVREAVEGL</sequence>
<feature type="transmembrane region" description="Helical" evidence="15">
    <location>
        <begin position="172"/>
        <end position="192"/>
    </location>
</feature>
<feature type="domain" description="Response regulatory" evidence="17">
    <location>
        <begin position="680"/>
        <end position="796"/>
    </location>
</feature>
<dbReference type="Pfam" id="PF02518">
    <property type="entry name" value="HATPase_c"/>
    <property type="match status" value="1"/>
</dbReference>
<dbReference type="InterPro" id="IPR004358">
    <property type="entry name" value="Sig_transdc_His_kin-like_C"/>
</dbReference>
<evidence type="ECO:0000256" key="8">
    <source>
        <dbReference type="ARBA" id="ARBA00023012"/>
    </source>
</evidence>
<feature type="transmembrane region" description="Helical" evidence="15">
    <location>
        <begin position="62"/>
        <end position="87"/>
    </location>
</feature>
<feature type="transmembrane region" description="Helical" evidence="15">
    <location>
        <begin position="93"/>
        <end position="110"/>
    </location>
</feature>
<feature type="domain" description="Histidine kinase" evidence="16">
    <location>
        <begin position="294"/>
        <end position="516"/>
    </location>
</feature>
<keyword evidence="15" id="KW-0812">Transmembrane</keyword>
<dbReference type="AlphaFoldDB" id="A0A4U8YSE2"/>
<evidence type="ECO:0000259" key="16">
    <source>
        <dbReference type="PROSITE" id="PS50109"/>
    </source>
</evidence>
<dbReference type="RefSeq" id="WP_180140558.1">
    <property type="nucleotide sequence ID" value="NZ_CAADHO010000003.1"/>
</dbReference>
<organism evidence="19 20">
    <name type="scientific">Desulfoluna butyratoxydans</name>
    <dbReference type="NCBI Taxonomy" id="231438"/>
    <lineage>
        <taxon>Bacteria</taxon>
        <taxon>Pseudomonadati</taxon>
        <taxon>Thermodesulfobacteriota</taxon>
        <taxon>Desulfobacteria</taxon>
        <taxon>Desulfobacterales</taxon>
        <taxon>Desulfolunaceae</taxon>
        <taxon>Desulfoluna</taxon>
    </lineage>
</organism>
<evidence type="ECO:0000256" key="11">
    <source>
        <dbReference type="PROSITE-ProRule" id="PRU00110"/>
    </source>
</evidence>
<dbReference type="InterPro" id="IPR011006">
    <property type="entry name" value="CheY-like_superfamily"/>
</dbReference>
<name>A0A4U8YSE2_9BACT</name>
<dbReference type="InterPro" id="IPR003594">
    <property type="entry name" value="HATPase_dom"/>
</dbReference>
<keyword evidence="20" id="KW-1185">Reference proteome</keyword>
<feature type="modified residue" description="4-aspartylphosphate" evidence="12">
    <location>
        <position position="729"/>
    </location>
</feature>
<dbReference type="Gene3D" id="3.40.50.2300">
    <property type="match status" value="2"/>
</dbReference>
<dbReference type="Pfam" id="PF00512">
    <property type="entry name" value="HisKA"/>
    <property type="match status" value="1"/>
</dbReference>
<dbReference type="Gene3D" id="3.30.565.10">
    <property type="entry name" value="Histidine kinase-like ATPase, C-terminal domain"/>
    <property type="match status" value="1"/>
</dbReference>
<dbReference type="EMBL" id="CAADHO010000003">
    <property type="protein sequence ID" value="VFQ44752.1"/>
    <property type="molecule type" value="Genomic_DNA"/>
</dbReference>
<dbReference type="FunFam" id="3.30.565.10:FF:000010">
    <property type="entry name" value="Sensor histidine kinase RcsC"/>
    <property type="match status" value="1"/>
</dbReference>
<dbReference type="GO" id="GO:0005524">
    <property type="term" value="F:ATP binding"/>
    <property type="evidence" value="ECO:0007669"/>
    <property type="project" value="UniProtKB-KW"/>
</dbReference>
<evidence type="ECO:0000313" key="19">
    <source>
        <dbReference type="EMBL" id="VFQ44752.1"/>
    </source>
</evidence>
<dbReference type="CDD" id="cd17546">
    <property type="entry name" value="REC_hyHK_CKI1_RcsC-like"/>
    <property type="match status" value="1"/>
</dbReference>
<evidence type="ECO:0000313" key="20">
    <source>
        <dbReference type="Proteomes" id="UP000507962"/>
    </source>
</evidence>
<keyword evidence="4" id="KW-0808">Transferase</keyword>
<keyword evidence="15" id="KW-1133">Transmembrane helix</keyword>
<proteinExistence type="predicted"/>
<reference evidence="19 20" key="1">
    <citation type="submission" date="2019-03" db="EMBL/GenBank/DDBJ databases">
        <authorList>
            <person name="Nijsse B."/>
        </authorList>
    </citation>
    <scope>NUCLEOTIDE SEQUENCE [LARGE SCALE GENOMIC DNA]</scope>
    <source>
        <strain evidence="19">Desulfoluna butyratoxydans MSL71</strain>
    </source>
</reference>
<dbReference type="PROSITE" id="PS50109">
    <property type="entry name" value="HIS_KIN"/>
    <property type="match status" value="1"/>
</dbReference>
<dbReference type="InterPro" id="IPR008207">
    <property type="entry name" value="Sig_transdc_His_kin_Hpt_dom"/>
</dbReference>
<dbReference type="InterPro" id="IPR005467">
    <property type="entry name" value="His_kinase_dom"/>
</dbReference>
<dbReference type="PROSITE" id="PS50110">
    <property type="entry name" value="RESPONSE_REGULATORY"/>
    <property type="match status" value="2"/>
</dbReference>
<feature type="modified residue" description="4-aspartylphosphate" evidence="12">
    <location>
        <position position="586"/>
    </location>
</feature>
<comment type="catalytic activity">
    <reaction evidence="1">
        <text>ATP + protein L-histidine = ADP + protein N-phospho-L-histidine.</text>
        <dbReference type="EC" id="2.7.13.3"/>
    </reaction>
</comment>
<feature type="region of interest" description="Disordered" evidence="14">
    <location>
        <begin position="807"/>
        <end position="827"/>
    </location>
</feature>
<feature type="transmembrane region" description="Helical" evidence="15">
    <location>
        <begin position="29"/>
        <end position="50"/>
    </location>
</feature>
<evidence type="ECO:0000256" key="14">
    <source>
        <dbReference type="SAM" id="MobiDB-lite"/>
    </source>
</evidence>
<dbReference type="InterPro" id="IPR036890">
    <property type="entry name" value="HATPase_C_sf"/>
</dbReference>
<dbReference type="Proteomes" id="UP000507962">
    <property type="component" value="Unassembled WGS sequence"/>
</dbReference>
<keyword evidence="3 12" id="KW-0597">Phosphoprotein</keyword>
<dbReference type="Pfam" id="PF01627">
    <property type="entry name" value="Hpt"/>
    <property type="match status" value="1"/>
</dbReference>
<gene>
    <name evidence="19" type="ORF">MSL71_24080</name>
</gene>
<evidence type="ECO:0000256" key="4">
    <source>
        <dbReference type="ARBA" id="ARBA00022679"/>
    </source>
</evidence>
<evidence type="ECO:0000256" key="6">
    <source>
        <dbReference type="ARBA" id="ARBA00022777"/>
    </source>
</evidence>
<dbReference type="InterPro" id="IPR001789">
    <property type="entry name" value="Sig_transdc_resp-reg_receiver"/>
</dbReference>
<dbReference type="CDD" id="cd16922">
    <property type="entry name" value="HATPase_EvgS-ArcB-TorS-like"/>
    <property type="match status" value="1"/>
</dbReference>
<dbReference type="Pfam" id="PF00072">
    <property type="entry name" value="Response_reg"/>
    <property type="match status" value="2"/>
</dbReference>
<keyword evidence="6" id="KW-0418">Kinase</keyword>
<keyword evidence="15" id="KW-0472">Membrane</keyword>
<dbReference type="Gene3D" id="1.10.287.130">
    <property type="match status" value="1"/>
</dbReference>
<dbReference type="SUPFAM" id="SSF55874">
    <property type="entry name" value="ATPase domain of HSP90 chaperone/DNA topoisomerase II/histidine kinase"/>
    <property type="match status" value="1"/>
</dbReference>
<dbReference type="PRINTS" id="PR00344">
    <property type="entry name" value="BCTRLSENSOR"/>
</dbReference>
<evidence type="ECO:0000256" key="1">
    <source>
        <dbReference type="ARBA" id="ARBA00000085"/>
    </source>
</evidence>
<dbReference type="SMART" id="SM00388">
    <property type="entry name" value="HisKA"/>
    <property type="match status" value="1"/>
</dbReference>
<evidence type="ECO:0000259" key="17">
    <source>
        <dbReference type="PROSITE" id="PS50110"/>
    </source>
</evidence>
<dbReference type="SUPFAM" id="SSF47226">
    <property type="entry name" value="Histidine-containing phosphotransfer domain, HPT domain"/>
    <property type="match status" value="1"/>
</dbReference>
<evidence type="ECO:0000259" key="18">
    <source>
        <dbReference type="PROSITE" id="PS50894"/>
    </source>
</evidence>
<evidence type="ECO:0000256" key="7">
    <source>
        <dbReference type="ARBA" id="ARBA00022840"/>
    </source>
</evidence>
<dbReference type="GO" id="GO:0000155">
    <property type="term" value="F:phosphorelay sensor kinase activity"/>
    <property type="evidence" value="ECO:0007669"/>
    <property type="project" value="InterPro"/>
</dbReference>
<evidence type="ECO:0000256" key="13">
    <source>
        <dbReference type="SAM" id="Coils"/>
    </source>
</evidence>
<dbReference type="SUPFAM" id="SSF52172">
    <property type="entry name" value="CheY-like"/>
    <property type="match status" value="2"/>
</dbReference>
<dbReference type="InterPro" id="IPR003661">
    <property type="entry name" value="HisK_dim/P_dom"/>
</dbReference>
<dbReference type="PANTHER" id="PTHR45339:SF5">
    <property type="entry name" value="HISTIDINE KINASE"/>
    <property type="match status" value="1"/>
</dbReference>
<dbReference type="PROSITE" id="PS50894">
    <property type="entry name" value="HPT"/>
    <property type="match status" value="1"/>
</dbReference>
<feature type="domain" description="HPt" evidence="18">
    <location>
        <begin position="843"/>
        <end position="936"/>
    </location>
</feature>
<dbReference type="SMART" id="SM00448">
    <property type="entry name" value="REC"/>
    <property type="match status" value="2"/>
</dbReference>
<feature type="coiled-coil region" evidence="13">
    <location>
        <begin position="228"/>
        <end position="280"/>
    </location>
</feature>
<protein>
    <recommendedName>
        <fullName evidence="10">Sensory/regulatory protein RpfC</fullName>
        <ecNumber evidence="2">2.7.13.3</ecNumber>
    </recommendedName>
</protein>
<dbReference type="SUPFAM" id="SSF47384">
    <property type="entry name" value="Homodimeric domain of signal transducing histidine kinase"/>
    <property type="match status" value="1"/>
</dbReference>